<sequence>MVKTIKETVPIDIHSGAFEELVKAIEEDAEKRRRKDERLLPYKAFQLIKEARLGAIRLPKNLGGAGVTNVELFEVIRKLAKADPDVAHALRAHFVFVEDNLAAPSSAERTRRLQIVAKGDLVGNATTEVSSNPQGAKQYETVLSKVGDDYVLNGKKFFTTGTLYADWVSVVSAGEGDTVFVSFIPTNREGVAIYDDWDGFGQQLTASGTTTFTNTPVKSYEAVELKREKQSYVAIRQLFLQAVVAGIVEAIVEDGVKLLKGRKRTFTHGSSATANEDPLLLLTIGEIQATAFTLKTLIREAAQALDEALLQGTQQSKHEAALKTVYVKVIGEQLALQVATKLFDVGGASATRRDQHLDRHWRNIRTIASHNPSSYKLKDVGNYVVNGHELPINGYY</sequence>
<feature type="domain" description="Acyl-CoA dehydrogenase C-terminal" evidence="3">
    <location>
        <begin position="241"/>
        <end position="371"/>
    </location>
</feature>
<dbReference type="InterPro" id="IPR037069">
    <property type="entry name" value="AcylCoA_DH/ox_N_sf"/>
</dbReference>
<dbReference type="Gene3D" id="1.20.140.10">
    <property type="entry name" value="Butyryl-CoA Dehydrogenase, subunit A, domain 3"/>
    <property type="match status" value="1"/>
</dbReference>
<dbReference type="Pfam" id="PF08028">
    <property type="entry name" value="Acyl-CoA_dh_2"/>
    <property type="match status" value="1"/>
</dbReference>
<accession>A0A398B9J4</accession>
<dbReference type="GO" id="GO:0006552">
    <property type="term" value="P:L-leucine catabolic process"/>
    <property type="evidence" value="ECO:0007669"/>
    <property type="project" value="TreeGrafter"/>
</dbReference>
<dbReference type="Pfam" id="PF02771">
    <property type="entry name" value="Acyl-CoA_dh_N"/>
    <property type="match status" value="1"/>
</dbReference>
<dbReference type="Proteomes" id="UP000266016">
    <property type="component" value="Unassembled WGS sequence"/>
</dbReference>
<comment type="caution">
    <text evidence="4">The sequence shown here is derived from an EMBL/GenBank/DDBJ whole genome shotgun (WGS) entry which is preliminary data.</text>
</comment>
<evidence type="ECO:0000259" key="3">
    <source>
        <dbReference type="Pfam" id="PF08028"/>
    </source>
</evidence>
<evidence type="ECO:0000259" key="2">
    <source>
        <dbReference type="Pfam" id="PF02771"/>
    </source>
</evidence>
<dbReference type="PANTHER" id="PTHR43884">
    <property type="entry name" value="ACYL-COA DEHYDROGENASE"/>
    <property type="match status" value="1"/>
</dbReference>
<dbReference type="AlphaFoldDB" id="A0A398B9J4"/>
<gene>
    <name evidence="4" type="ORF">D1953_08210</name>
</gene>
<dbReference type="InterPro" id="IPR013786">
    <property type="entry name" value="AcylCoA_DH/ox_N"/>
</dbReference>
<dbReference type="GO" id="GO:0008470">
    <property type="term" value="F:3-methylbutanoyl-CoA dehydrogenase activity"/>
    <property type="evidence" value="ECO:0007669"/>
    <property type="project" value="TreeGrafter"/>
</dbReference>
<dbReference type="EMBL" id="QWVS01000014">
    <property type="protein sequence ID" value="RID86665.1"/>
    <property type="molecule type" value="Genomic_DNA"/>
</dbReference>
<proteinExistence type="predicted"/>
<dbReference type="PANTHER" id="PTHR43884:SF12">
    <property type="entry name" value="ISOVALERYL-COA DEHYDROGENASE, MITOCHONDRIAL-RELATED"/>
    <property type="match status" value="1"/>
</dbReference>
<evidence type="ECO:0000313" key="5">
    <source>
        <dbReference type="Proteomes" id="UP000266016"/>
    </source>
</evidence>
<dbReference type="SUPFAM" id="SSF56645">
    <property type="entry name" value="Acyl-CoA dehydrogenase NM domain-like"/>
    <property type="match status" value="1"/>
</dbReference>
<dbReference type="GO" id="GO:0050660">
    <property type="term" value="F:flavin adenine dinucleotide binding"/>
    <property type="evidence" value="ECO:0007669"/>
    <property type="project" value="InterPro"/>
</dbReference>
<dbReference type="InterPro" id="IPR013107">
    <property type="entry name" value="Acyl-CoA_DH_C"/>
</dbReference>
<dbReference type="RefSeq" id="WP_119116699.1">
    <property type="nucleotide sequence ID" value="NZ_QWVS01000014.1"/>
</dbReference>
<organism evidence="4 5">
    <name type="scientific">Peribacillus asahii</name>
    <dbReference type="NCBI Taxonomy" id="228899"/>
    <lineage>
        <taxon>Bacteria</taxon>
        <taxon>Bacillati</taxon>
        <taxon>Bacillota</taxon>
        <taxon>Bacilli</taxon>
        <taxon>Bacillales</taxon>
        <taxon>Bacillaceae</taxon>
        <taxon>Peribacillus</taxon>
    </lineage>
</organism>
<dbReference type="InterPro" id="IPR009100">
    <property type="entry name" value="AcylCoA_DH/oxidase_NM_dom_sf"/>
</dbReference>
<feature type="domain" description="Acyl-CoA dehydrogenase/oxidase N-terminal" evidence="2">
    <location>
        <begin position="25"/>
        <end position="106"/>
    </location>
</feature>
<dbReference type="Gene3D" id="2.40.110.10">
    <property type="entry name" value="Butyryl-CoA Dehydrogenase, subunit A, domain 2"/>
    <property type="match status" value="1"/>
</dbReference>
<dbReference type="InterPro" id="IPR036250">
    <property type="entry name" value="AcylCo_DH-like_C"/>
</dbReference>
<keyword evidence="5" id="KW-1185">Reference proteome</keyword>
<evidence type="ECO:0000256" key="1">
    <source>
        <dbReference type="ARBA" id="ARBA00023002"/>
    </source>
</evidence>
<keyword evidence="1" id="KW-0560">Oxidoreductase</keyword>
<dbReference type="Gene3D" id="1.10.540.10">
    <property type="entry name" value="Acyl-CoA dehydrogenase/oxidase, N-terminal domain"/>
    <property type="match status" value="1"/>
</dbReference>
<evidence type="ECO:0000313" key="4">
    <source>
        <dbReference type="EMBL" id="RID86665.1"/>
    </source>
</evidence>
<dbReference type="SUPFAM" id="SSF47203">
    <property type="entry name" value="Acyl-CoA dehydrogenase C-terminal domain-like"/>
    <property type="match status" value="1"/>
</dbReference>
<dbReference type="InterPro" id="IPR046373">
    <property type="entry name" value="Acyl-CoA_Oxase/DH_mid-dom_sf"/>
</dbReference>
<name>A0A398B9J4_9BACI</name>
<reference evidence="4 5" key="1">
    <citation type="submission" date="2018-08" db="EMBL/GenBank/DDBJ databases">
        <title>Bacillus jemisoniae sp. nov., Bacillus chryseoplanitiae sp. nov., Bacillus resnikiae sp. nov., and Bacillus frankliniae sp. nov., isolated from Viking spacecraft and associated surfaces.</title>
        <authorList>
            <person name="Seuylemezian A."/>
            <person name="Vaishampayan P."/>
        </authorList>
    </citation>
    <scope>NUCLEOTIDE SEQUENCE [LARGE SCALE GENOMIC DNA]</scope>
    <source>
        <strain evidence="4 5">MA001</strain>
    </source>
</reference>
<protein>
    <submittedName>
        <fullName evidence="4">Acyl-CoA dehydrogenase</fullName>
    </submittedName>
</protein>
<dbReference type="PIRSF" id="PIRSF016578">
    <property type="entry name" value="HsaA"/>
    <property type="match status" value="1"/>
</dbReference>